<dbReference type="EMBL" id="CBVR010000020">
    <property type="protein sequence ID" value="CDK35554.1"/>
    <property type="molecule type" value="Genomic_DNA"/>
</dbReference>
<organism evidence="1">
    <name type="scientific">Ligilactobacillus salivarius cp400</name>
    <dbReference type="NCBI Taxonomy" id="1273133"/>
    <lineage>
        <taxon>Bacteria</taxon>
        <taxon>Bacillati</taxon>
        <taxon>Bacillota</taxon>
        <taxon>Bacilli</taxon>
        <taxon>Lactobacillales</taxon>
        <taxon>Lactobacillaceae</taxon>
        <taxon>Ligilactobacillus</taxon>
    </lineage>
</organism>
<dbReference type="EMBL" id="CBVR010000075">
    <property type="protein sequence ID" value="CDK36320.1"/>
    <property type="molecule type" value="Genomic_DNA"/>
</dbReference>
<gene>
    <name evidence="1" type="ORF">LSCP400_13641</name>
    <name evidence="2" type="ORF">LSCP400_21521</name>
    <name evidence="3" type="ORF">LSCP400_21531</name>
</gene>
<evidence type="ECO:0000313" key="3">
    <source>
        <dbReference type="EMBL" id="CDK36320.1"/>
    </source>
</evidence>
<dbReference type="AlphaFoldDB" id="V6DLJ7"/>
<protein>
    <submittedName>
        <fullName evidence="2">Putative phage protein</fullName>
    </submittedName>
</protein>
<evidence type="ECO:0000313" key="2">
    <source>
        <dbReference type="EMBL" id="CDK36319.1"/>
    </source>
</evidence>
<dbReference type="EMBL" id="CBVR010000074">
    <property type="protein sequence ID" value="CDK36319.1"/>
    <property type="molecule type" value="Genomic_DNA"/>
</dbReference>
<sequence length="157" mass="17321">MPEPQSGVLTPSPLSPYMAGIVGIEPTPTVLETVVLPLNYIPIIKNGREWIRTTEPEGADLQSAAFSQTSLPFHNGGAGRNRTADTRSFNPLLYRLSYRAKNYILFSITVLAGFEPAISCVTGRRDNPYTIGPFKYGGYRVRTCDPLLVRQMLSQLS</sequence>
<accession>V6DLJ7</accession>
<reference evidence="1" key="1">
    <citation type="submission" date="2013-10" db="EMBL/GenBank/DDBJ databases">
        <authorList>
            <person name="Crossman L."/>
        </authorList>
    </citation>
    <scope>NUCLEOTIDE SEQUENCE</scope>
</reference>
<reference evidence="1" key="2">
    <citation type="journal article" date="2014" name="Genome Announc.">
        <title>Draft Genome Sequence of a Novel Lactobacillus salivarius Strain Isolated from Piglet.</title>
        <authorList>
            <person name="Mackenzie D.A."/>
            <person name="McLay K."/>
            <person name="Roos S."/>
            <person name="Walter J."/>
            <person name="Swarbreck D."/>
            <person name="Drou N."/>
            <person name="Crossman L.C."/>
            <person name="Juge N."/>
        </authorList>
    </citation>
    <scope>NUCLEOTIDE SEQUENCE [LARGE SCALE GENOMIC DNA]</scope>
    <source>
        <strain>cp400</strain>
    </source>
</reference>
<proteinExistence type="predicted"/>
<evidence type="ECO:0000313" key="1">
    <source>
        <dbReference type="EMBL" id="CDK35554.1"/>
    </source>
</evidence>
<dbReference type="AntiFam" id="ANF00012">
    <property type="entry name" value="tRNA translation"/>
</dbReference>
<name>V6DLJ7_9LACO</name>
<comment type="caution">
    <text evidence="1">The sequence shown here is derived from an EMBL/GenBank/DDBJ whole genome shotgun (WGS) entry which is preliminary data.</text>
</comment>